<keyword evidence="1" id="KW-0472">Membrane</keyword>
<dbReference type="RefSeq" id="WP_100254393.1">
    <property type="nucleotide sequence ID" value="NZ_CP024870.1"/>
</dbReference>
<sequence>MHQIIQQTAKNNFAIFIRLYLLALKSFFRSVINIFLGIVLITFVIFVWLLFHNDEPFLLASAVGAIIVRNGIHLFYRTLDMHKNGGLKMRLAYTPLSPWILPVAHIVANFTINLLLSCFLVGATLLFYPSQRTVAANVDWLFFVLAAVSLWILGVCMTFCVAVFVPSSVWGLIISIIFFIVSWNFLGITFPYHIIATYAGLNIALYLFPPRYMLNAMQAAWVGQRNLVFEDQNFLTGQSNIDYSVNFKLGGTMFVPFGVTYGIIILLTIVLITRSIKIRNQSKKDGFGSSLIQKLSNQYIRDIKRCTSFEKLNSLRTGHLAERGINLKKEIIFKPDLKVKQPRTIKKGKHNEDN</sequence>
<feature type="transmembrane region" description="Helical" evidence="1">
    <location>
        <begin position="140"/>
        <end position="165"/>
    </location>
</feature>
<evidence type="ECO:0000313" key="2">
    <source>
        <dbReference type="EMBL" id="ATX70834.1"/>
    </source>
</evidence>
<keyword evidence="3" id="KW-1185">Reference proteome</keyword>
<gene>
    <name evidence="2" type="ORF">SCLAR_v1c05150</name>
</gene>
<feature type="transmembrane region" description="Helical" evidence="1">
    <location>
        <begin position="99"/>
        <end position="128"/>
    </location>
</feature>
<feature type="transmembrane region" description="Helical" evidence="1">
    <location>
        <begin position="57"/>
        <end position="79"/>
    </location>
</feature>
<proteinExistence type="predicted"/>
<evidence type="ECO:0000256" key="1">
    <source>
        <dbReference type="SAM" id="Phobius"/>
    </source>
</evidence>
<accession>A0A2K8KMN6</accession>
<evidence type="ECO:0000313" key="3">
    <source>
        <dbReference type="Proteomes" id="UP000231179"/>
    </source>
</evidence>
<name>A0A2K8KMN6_9MOLU</name>
<dbReference type="Proteomes" id="UP000231179">
    <property type="component" value="Chromosome"/>
</dbReference>
<feature type="transmembrane region" description="Helical" evidence="1">
    <location>
        <begin position="172"/>
        <end position="195"/>
    </location>
</feature>
<protein>
    <submittedName>
        <fullName evidence="2">Uncharacterized protein</fullName>
    </submittedName>
</protein>
<feature type="transmembrane region" description="Helical" evidence="1">
    <location>
        <begin position="27"/>
        <end position="51"/>
    </location>
</feature>
<reference evidence="2 3" key="1">
    <citation type="submission" date="2017-11" db="EMBL/GenBank/DDBJ databases">
        <title>Complete genome sequence of Spiroplasma clarkii CN-5 (DSM 19994).</title>
        <authorList>
            <person name="Tsai Y.-M."/>
            <person name="Chang A."/>
            <person name="Lo W.-S."/>
            <person name="Kuo C.-H."/>
        </authorList>
    </citation>
    <scope>NUCLEOTIDE SEQUENCE [LARGE SCALE GENOMIC DNA]</scope>
    <source>
        <strain evidence="2 3">CN-5</strain>
    </source>
</reference>
<dbReference type="AlphaFoldDB" id="A0A2K8KMN6"/>
<keyword evidence="1" id="KW-0812">Transmembrane</keyword>
<feature type="transmembrane region" description="Helical" evidence="1">
    <location>
        <begin position="253"/>
        <end position="273"/>
    </location>
</feature>
<dbReference type="EMBL" id="CP024870">
    <property type="protein sequence ID" value="ATX70834.1"/>
    <property type="molecule type" value="Genomic_DNA"/>
</dbReference>
<organism evidence="2 3">
    <name type="scientific">Spiroplasma clarkii</name>
    <dbReference type="NCBI Taxonomy" id="2139"/>
    <lineage>
        <taxon>Bacteria</taxon>
        <taxon>Bacillati</taxon>
        <taxon>Mycoplasmatota</taxon>
        <taxon>Mollicutes</taxon>
        <taxon>Entomoplasmatales</taxon>
        <taxon>Spiroplasmataceae</taxon>
        <taxon>Spiroplasma</taxon>
    </lineage>
</organism>
<keyword evidence="1" id="KW-1133">Transmembrane helix</keyword>